<dbReference type="AlphaFoldDB" id="A0A016U1N2"/>
<keyword evidence="3" id="KW-1185">Reference proteome</keyword>
<protein>
    <submittedName>
        <fullName evidence="2">Uncharacterized protein</fullName>
    </submittedName>
</protein>
<evidence type="ECO:0000313" key="2">
    <source>
        <dbReference type="EMBL" id="EYC09000.1"/>
    </source>
</evidence>
<accession>A0A016U1N2</accession>
<proteinExistence type="predicted"/>
<sequence length="78" mass="8716">MGVSGFGYESCLEKLRKQLRTVLMCIIRISLLGISAQMSCGHSDFAPSTPQISASHYRNRSARTHSSRRHRPLSIARV</sequence>
<dbReference type="Proteomes" id="UP000024635">
    <property type="component" value="Unassembled WGS sequence"/>
</dbReference>
<feature type="compositionally biased region" description="Basic residues" evidence="1">
    <location>
        <begin position="57"/>
        <end position="72"/>
    </location>
</feature>
<feature type="region of interest" description="Disordered" evidence="1">
    <location>
        <begin position="49"/>
        <end position="78"/>
    </location>
</feature>
<evidence type="ECO:0000256" key="1">
    <source>
        <dbReference type="SAM" id="MobiDB-lite"/>
    </source>
</evidence>
<dbReference type="EMBL" id="JARK01001399">
    <property type="protein sequence ID" value="EYC09000.1"/>
    <property type="molecule type" value="Genomic_DNA"/>
</dbReference>
<gene>
    <name evidence="2" type="primary">Acey_s0063.g3472</name>
    <name evidence="2" type="ORF">Y032_0063g3472</name>
</gene>
<reference evidence="3" key="1">
    <citation type="journal article" date="2015" name="Nat. Genet.">
        <title>The genome and transcriptome of the zoonotic hookworm Ancylostoma ceylanicum identify infection-specific gene families.</title>
        <authorList>
            <person name="Schwarz E.M."/>
            <person name="Hu Y."/>
            <person name="Antoshechkin I."/>
            <person name="Miller M.M."/>
            <person name="Sternberg P.W."/>
            <person name="Aroian R.V."/>
        </authorList>
    </citation>
    <scope>NUCLEOTIDE SEQUENCE</scope>
    <source>
        <strain evidence="3">HY135</strain>
    </source>
</reference>
<comment type="caution">
    <text evidence="2">The sequence shown here is derived from an EMBL/GenBank/DDBJ whole genome shotgun (WGS) entry which is preliminary data.</text>
</comment>
<evidence type="ECO:0000313" key="3">
    <source>
        <dbReference type="Proteomes" id="UP000024635"/>
    </source>
</evidence>
<organism evidence="2 3">
    <name type="scientific">Ancylostoma ceylanicum</name>
    <dbReference type="NCBI Taxonomy" id="53326"/>
    <lineage>
        <taxon>Eukaryota</taxon>
        <taxon>Metazoa</taxon>
        <taxon>Ecdysozoa</taxon>
        <taxon>Nematoda</taxon>
        <taxon>Chromadorea</taxon>
        <taxon>Rhabditida</taxon>
        <taxon>Rhabditina</taxon>
        <taxon>Rhabditomorpha</taxon>
        <taxon>Strongyloidea</taxon>
        <taxon>Ancylostomatidae</taxon>
        <taxon>Ancylostomatinae</taxon>
        <taxon>Ancylostoma</taxon>
    </lineage>
</organism>
<name>A0A016U1N2_9BILA</name>